<sequence>MTDWTTDELDRIGDAEELQVSSRRRDDSLRPFITIWVVRVGDDLYLRSAYGPDNGWFRRALASGSGAVRAGGIERDVAFVHLDSDDPVHAAIDSAYHAKYDSHGPRIVGTVVGDAVRGTTLRIDAA</sequence>
<dbReference type="OrthoDB" id="162563at2"/>
<reference evidence="1 2" key="1">
    <citation type="submission" date="2019-09" db="EMBL/GenBank/DDBJ databases">
        <title>Genome sequencing of strain KACC 19306.</title>
        <authorList>
            <person name="Heo J."/>
            <person name="Kim S.-J."/>
            <person name="Kim J.-S."/>
            <person name="Hong S.-B."/>
            <person name="Kwon S.-W."/>
        </authorList>
    </citation>
    <scope>NUCLEOTIDE SEQUENCE [LARGE SCALE GENOMIC DNA]</scope>
    <source>
        <strain evidence="1 2">KACC 19306</strain>
    </source>
</reference>
<proteinExistence type="predicted"/>
<dbReference type="Proteomes" id="UP000324678">
    <property type="component" value="Chromosome"/>
</dbReference>
<dbReference type="KEGG" id="ail:FLP10_08535"/>
<dbReference type="AlphaFoldDB" id="A0A5C1YEB4"/>
<name>A0A5C1YEB4_9MICO</name>
<gene>
    <name evidence="1" type="ORF">FLP10_08535</name>
</gene>
<organism evidence="1 2">
    <name type="scientific">Agromyces intestinalis</name>
    <dbReference type="NCBI Taxonomy" id="2592652"/>
    <lineage>
        <taxon>Bacteria</taxon>
        <taxon>Bacillati</taxon>
        <taxon>Actinomycetota</taxon>
        <taxon>Actinomycetes</taxon>
        <taxon>Micrococcales</taxon>
        <taxon>Microbacteriaceae</taxon>
        <taxon>Agromyces</taxon>
    </lineage>
</organism>
<accession>A0A5C1YEB4</accession>
<keyword evidence="2" id="KW-1185">Reference proteome</keyword>
<dbReference type="RefSeq" id="WP_149160482.1">
    <property type="nucleotide sequence ID" value="NZ_CP043505.1"/>
</dbReference>
<dbReference type="EMBL" id="CP043505">
    <property type="protein sequence ID" value="QEO14461.1"/>
    <property type="molecule type" value="Genomic_DNA"/>
</dbReference>
<dbReference type="InterPro" id="IPR016888">
    <property type="entry name" value="UCP028498"/>
</dbReference>
<dbReference type="Pfam" id="PF10012">
    <property type="entry name" value="DUF2255"/>
    <property type="match status" value="1"/>
</dbReference>
<evidence type="ECO:0000313" key="2">
    <source>
        <dbReference type="Proteomes" id="UP000324678"/>
    </source>
</evidence>
<evidence type="ECO:0000313" key="1">
    <source>
        <dbReference type="EMBL" id="QEO14461.1"/>
    </source>
</evidence>
<protein>
    <submittedName>
        <fullName evidence="1">DUF2255 family protein</fullName>
    </submittedName>
</protein>